<comment type="caution">
    <text evidence="2">The sequence shown here is derived from an EMBL/GenBank/DDBJ whole genome shotgun (WGS) entry which is preliminary data.</text>
</comment>
<dbReference type="Gene3D" id="3.40.630.30">
    <property type="match status" value="1"/>
</dbReference>
<dbReference type="EMBL" id="VSSQ01028129">
    <property type="protein sequence ID" value="MPM77714.1"/>
    <property type="molecule type" value="Genomic_DNA"/>
</dbReference>
<organism evidence="2">
    <name type="scientific">bioreactor metagenome</name>
    <dbReference type="NCBI Taxonomy" id="1076179"/>
    <lineage>
        <taxon>unclassified sequences</taxon>
        <taxon>metagenomes</taxon>
        <taxon>ecological metagenomes</taxon>
    </lineage>
</organism>
<feature type="domain" description="N-acetyltransferase" evidence="1">
    <location>
        <begin position="1"/>
        <end position="135"/>
    </location>
</feature>
<name>A0A645CL94_9ZZZZ</name>
<dbReference type="Pfam" id="PF00583">
    <property type="entry name" value="Acetyltransf_1"/>
    <property type="match status" value="1"/>
</dbReference>
<accession>A0A645CL94</accession>
<sequence length="139" mass="16125">MNIKPVEMSDMTFWMSIDTHVSEEGFQGRVYTKAGYVLWEKETRIGLMWHCILWDNLPFLNLLFILPEYRGKGYGAGAMAQWEQAMKKRGFKTLLISTQVDESAQFFYRKLGYIDCGGLVFQGTPNSQPMEMFMRKVLG</sequence>
<dbReference type="InterPro" id="IPR000182">
    <property type="entry name" value="GNAT_dom"/>
</dbReference>
<dbReference type="PROSITE" id="PS51186">
    <property type="entry name" value="GNAT"/>
    <property type="match status" value="1"/>
</dbReference>
<gene>
    <name evidence="2" type="ORF">SDC9_124722</name>
</gene>
<dbReference type="CDD" id="cd04301">
    <property type="entry name" value="NAT_SF"/>
    <property type="match status" value="1"/>
</dbReference>
<evidence type="ECO:0000313" key="2">
    <source>
        <dbReference type="EMBL" id="MPM77714.1"/>
    </source>
</evidence>
<dbReference type="InterPro" id="IPR016181">
    <property type="entry name" value="Acyl_CoA_acyltransferase"/>
</dbReference>
<evidence type="ECO:0000259" key="1">
    <source>
        <dbReference type="PROSITE" id="PS51186"/>
    </source>
</evidence>
<dbReference type="AlphaFoldDB" id="A0A645CL94"/>
<dbReference type="SUPFAM" id="SSF55729">
    <property type="entry name" value="Acyl-CoA N-acyltransferases (Nat)"/>
    <property type="match status" value="1"/>
</dbReference>
<proteinExistence type="predicted"/>
<protein>
    <recommendedName>
        <fullName evidence="1">N-acetyltransferase domain-containing protein</fullName>
    </recommendedName>
</protein>
<reference evidence="2" key="1">
    <citation type="submission" date="2019-08" db="EMBL/GenBank/DDBJ databases">
        <authorList>
            <person name="Kucharzyk K."/>
            <person name="Murdoch R.W."/>
            <person name="Higgins S."/>
            <person name="Loffler F."/>
        </authorList>
    </citation>
    <scope>NUCLEOTIDE SEQUENCE</scope>
</reference>
<dbReference type="GO" id="GO:0016747">
    <property type="term" value="F:acyltransferase activity, transferring groups other than amino-acyl groups"/>
    <property type="evidence" value="ECO:0007669"/>
    <property type="project" value="InterPro"/>
</dbReference>